<organism evidence="2 3">
    <name type="scientific">Colletotrichum higginsianum (strain IMI 349063)</name>
    <name type="common">Crucifer anthracnose fungus</name>
    <dbReference type="NCBI Taxonomy" id="759273"/>
    <lineage>
        <taxon>Eukaryota</taxon>
        <taxon>Fungi</taxon>
        <taxon>Dikarya</taxon>
        <taxon>Ascomycota</taxon>
        <taxon>Pezizomycotina</taxon>
        <taxon>Sordariomycetes</taxon>
        <taxon>Hypocreomycetidae</taxon>
        <taxon>Glomerellales</taxon>
        <taxon>Glomerellaceae</taxon>
        <taxon>Colletotrichum</taxon>
        <taxon>Colletotrichum destructivum species complex</taxon>
    </lineage>
</organism>
<keyword evidence="1" id="KW-0812">Transmembrane</keyword>
<protein>
    <submittedName>
        <fullName evidence="2">Uncharacterized protein</fullName>
    </submittedName>
</protein>
<dbReference type="EMBL" id="LTAN01000006">
    <property type="protein sequence ID" value="OBR07985.1"/>
    <property type="molecule type" value="Genomic_DNA"/>
</dbReference>
<evidence type="ECO:0000313" key="2">
    <source>
        <dbReference type="EMBL" id="OBR07985.1"/>
    </source>
</evidence>
<dbReference type="PANTHER" id="PTHR35896:SF3">
    <property type="entry name" value="MAJOR FACILITATOR SUPERFAMILY TRANSPORTER"/>
    <property type="match status" value="1"/>
</dbReference>
<keyword evidence="3" id="KW-1185">Reference proteome</keyword>
<dbReference type="RefSeq" id="XP_018156503.1">
    <property type="nucleotide sequence ID" value="XM_018304480.1"/>
</dbReference>
<accession>A0A1B7Y7P5</accession>
<evidence type="ECO:0000313" key="3">
    <source>
        <dbReference type="Proteomes" id="UP000092177"/>
    </source>
</evidence>
<name>A0A1B7Y7P5_COLHI</name>
<feature type="transmembrane region" description="Helical" evidence="1">
    <location>
        <begin position="58"/>
        <end position="83"/>
    </location>
</feature>
<keyword evidence="1" id="KW-0472">Membrane</keyword>
<dbReference type="InterPro" id="IPR053008">
    <property type="entry name" value="Phomopsin_biosynth_assoc"/>
</dbReference>
<gene>
    <name evidence="2" type="ORF">CH63R_09506</name>
</gene>
<keyword evidence="1" id="KW-1133">Transmembrane helix</keyword>
<dbReference type="AlphaFoldDB" id="A0A1B7Y7P5"/>
<sequence>MDAHANFSAGSRDMDADSDEPFLVHCQAEHKGVHFEEISHTLNTTSCSRKSQLSTIRLAYLFLLAVFAVWGAIDAGTQFFQWLRGPPSIQCHCGVTAAEGLAQGCVFDELELGWMRPECVDRELTQEFARSGPGSDGMWYYETEINGKMTPVNVSMLSTLVEPGRTVRFTYEQHITHCIFEWRKQLRQRFLGTVMSFRRGMEDHIKHCGKMFLLEAGMNETRTKLVYPSQISG</sequence>
<dbReference type="VEuPathDB" id="FungiDB:CH63R_09506"/>
<dbReference type="KEGG" id="chig:CH63R_09506"/>
<dbReference type="GeneID" id="28868587"/>
<dbReference type="PANTHER" id="PTHR35896">
    <property type="entry name" value="IG-LIKE DOMAIN-CONTAINING PROTEIN"/>
    <property type="match status" value="1"/>
</dbReference>
<proteinExistence type="predicted"/>
<dbReference type="Proteomes" id="UP000092177">
    <property type="component" value="Chromosome 6"/>
</dbReference>
<comment type="caution">
    <text evidence="2">The sequence shown here is derived from an EMBL/GenBank/DDBJ whole genome shotgun (WGS) entry which is preliminary data.</text>
</comment>
<dbReference type="OrthoDB" id="3501153at2759"/>
<evidence type="ECO:0000256" key="1">
    <source>
        <dbReference type="SAM" id="Phobius"/>
    </source>
</evidence>
<reference evidence="3" key="1">
    <citation type="journal article" date="2017" name="BMC Genomics">
        <title>Gapless genome assembly of Colletotrichum higginsianum reveals chromosome structure and association of transposable elements with secondary metabolite gene clusters.</title>
        <authorList>
            <person name="Dallery J.-F."/>
            <person name="Lapalu N."/>
            <person name="Zampounis A."/>
            <person name="Pigne S."/>
            <person name="Luyten I."/>
            <person name="Amselem J."/>
            <person name="Wittenberg A.H.J."/>
            <person name="Zhou S."/>
            <person name="de Queiroz M.V."/>
            <person name="Robin G.P."/>
            <person name="Auger A."/>
            <person name="Hainaut M."/>
            <person name="Henrissat B."/>
            <person name="Kim K.-T."/>
            <person name="Lee Y.-H."/>
            <person name="Lespinet O."/>
            <person name="Schwartz D.C."/>
            <person name="Thon M.R."/>
            <person name="O'Connell R.J."/>
        </authorList>
    </citation>
    <scope>NUCLEOTIDE SEQUENCE [LARGE SCALE GENOMIC DNA]</scope>
    <source>
        <strain evidence="3">IMI 349063</strain>
    </source>
</reference>